<dbReference type="InterPro" id="IPR000073">
    <property type="entry name" value="AB_hydrolase_1"/>
</dbReference>
<reference evidence="2 3" key="1">
    <citation type="submission" date="2019-03" db="EMBL/GenBank/DDBJ databases">
        <title>Above-ground endophytic microbial communities from plants in different locations in the United States.</title>
        <authorList>
            <person name="Frank C."/>
        </authorList>
    </citation>
    <scope>NUCLEOTIDE SEQUENCE [LARGE SCALE GENOMIC DNA]</scope>
    <source>
        <strain evidence="2 3">LP_13_YM</strain>
    </source>
</reference>
<dbReference type="Proteomes" id="UP000295645">
    <property type="component" value="Unassembled WGS sequence"/>
</dbReference>
<keyword evidence="3" id="KW-1185">Reference proteome</keyword>
<dbReference type="Pfam" id="PF12697">
    <property type="entry name" value="Abhydrolase_6"/>
    <property type="match status" value="1"/>
</dbReference>
<organism evidence="2 3">
    <name type="scientific">Luteibacter rhizovicinus</name>
    <dbReference type="NCBI Taxonomy" id="242606"/>
    <lineage>
        <taxon>Bacteria</taxon>
        <taxon>Pseudomonadati</taxon>
        <taxon>Pseudomonadota</taxon>
        <taxon>Gammaproteobacteria</taxon>
        <taxon>Lysobacterales</taxon>
        <taxon>Rhodanobacteraceae</taxon>
        <taxon>Luteibacter</taxon>
    </lineage>
</organism>
<dbReference type="RefSeq" id="WP_132141647.1">
    <property type="nucleotide sequence ID" value="NZ_SMCS01000001.1"/>
</dbReference>
<name>A0A4R3YY74_9GAMM</name>
<dbReference type="AlphaFoldDB" id="A0A4R3YY74"/>
<proteinExistence type="predicted"/>
<evidence type="ECO:0000313" key="2">
    <source>
        <dbReference type="EMBL" id="TCV97600.1"/>
    </source>
</evidence>
<accession>A0A4R3YY74</accession>
<protein>
    <recommendedName>
        <fullName evidence="1">AB hydrolase-1 domain-containing protein</fullName>
    </recommendedName>
</protein>
<evidence type="ECO:0000259" key="1">
    <source>
        <dbReference type="Pfam" id="PF12697"/>
    </source>
</evidence>
<dbReference type="InterPro" id="IPR029058">
    <property type="entry name" value="AB_hydrolase_fold"/>
</dbReference>
<dbReference type="OrthoDB" id="249225at2"/>
<dbReference type="SUPFAM" id="SSF53474">
    <property type="entry name" value="alpha/beta-Hydrolases"/>
    <property type="match status" value="1"/>
</dbReference>
<dbReference type="Gene3D" id="3.40.50.1820">
    <property type="entry name" value="alpha/beta hydrolase"/>
    <property type="match status" value="1"/>
</dbReference>
<feature type="domain" description="AB hydrolase-1" evidence="1">
    <location>
        <begin position="31"/>
        <end position="265"/>
    </location>
</feature>
<comment type="caution">
    <text evidence="2">The sequence shown here is derived from an EMBL/GenBank/DDBJ whole genome shotgun (WGS) entry which is preliminary data.</text>
</comment>
<gene>
    <name evidence="2" type="ORF">EC912_101617</name>
</gene>
<dbReference type="EMBL" id="SMCS01000001">
    <property type="protein sequence ID" value="TCV97600.1"/>
    <property type="molecule type" value="Genomic_DNA"/>
</dbReference>
<evidence type="ECO:0000313" key="3">
    <source>
        <dbReference type="Proteomes" id="UP000295645"/>
    </source>
</evidence>
<sequence length="277" mass="30802">MHERAFRFGRASHLVGIAGIPAAIASETGVVLLNAGLVHRIGPFRLHVDLTRRLNALGYATLRFDLSTVGDSSSSGQSQTKQEQVCADVDDAMRLLAGEAGCTRFVLMGLCSGAQNAHIVACTDPKVAGAIFLDGYAYRTIGYRFRYYVPKIFDMARWRRMLSRGSQTATDKQKDPDPVFAVAPSPRDVVRADFVDMVARGMKIFLIYSGGISNYFNHRRQFRECFGPVMSDARVTTTFVRESDHTYILTGDRHRLVERIEQWLSRNFPVPAVGTSS</sequence>